<dbReference type="PATRIC" id="fig|1961.12.peg.3891"/>
<keyword evidence="1" id="KW-0812">Transmembrane</keyword>
<dbReference type="AlphaFoldDB" id="A0A0L8ML16"/>
<reference evidence="3" key="1">
    <citation type="submission" date="2015-07" db="EMBL/GenBank/DDBJ databases">
        <authorList>
            <consortium name="Consortium for Microbial Forensics and Genomics (microFORGE)"/>
            <person name="Knight B.M."/>
            <person name="Roberts D.P."/>
            <person name="Lin D."/>
            <person name="Hari K."/>
            <person name="Fletcher J."/>
            <person name="Melcher U."/>
            <person name="Blagden T."/>
            <person name="Winegar R.A."/>
        </authorList>
    </citation>
    <scope>NUCLEOTIDE SEQUENCE [LARGE SCALE GENOMIC DNA]</scope>
    <source>
        <strain evidence="3">NRRL B-1447</strain>
    </source>
</reference>
<dbReference type="RefSeq" id="WP_053171948.1">
    <property type="nucleotide sequence ID" value="NZ_LGUV01000210.1"/>
</dbReference>
<proteinExistence type="predicted"/>
<dbReference type="EMBL" id="LGUV01000210">
    <property type="protein sequence ID" value="KOG51094.1"/>
    <property type="molecule type" value="Genomic_DNA"/>
</dbReference>
<keyword evidence="1" id="KW-0472">Membrane</keyword>
<sequence>METVISFIRAEPEAATVLAALLAIAGGVAGSLLSGWVQARGGRAQASAAVEAARITAEAQHLASLHSDRRREIAAFIYEARHAANTANSLFYCRLDPSDIAALKATVQSAHAALRAKQAELELIAPVEVVEHASAVVDVVDECIMLADVRAAASQAFTALINDRANDPGSREAYVALVNLRAAYNGEGATQAHHTEAAAALRNVAALDEAQHQLLLDDAWLPALPPVRDDVMDRLSGALRRLVTSGRRVLRAEDTQAD</sequence>
<protein>
    <submittedName>
        <fullName evidence="2">Uncharacterized protein</fullName>
    </submittedName>
</protein>
<comment type="caution">
    <text evidence="2">The sequence shown here is derived from an EMBL/GenBank/DDBJ whole genome shotgun (WGS) entry which is preliminary data.</text>
</comment>
<dbReference type="Proteomes" id="UP000037084">
    <property type="component" value="Unassembled WGS sequence"/>
</dbReference>
<gene>
    <name evidence="2" type="ORF">ADK75_17065</name>
</gene>
<feature type="transmembrane region" description="Helical" evidence="1">
    <location>
        <begin position="15"/>
        <end position="37"/>
    </location>
</feature>
<name>A0A0L8ML16_STRVG</name>
<evidence type="ECO:0000313" key="3">
    <source>
        <dbReference type="Proteomes" id="UP000037084"/>
    </source>
</evidence>
<organism evidence="2 3">
    <name type="scientific">Streptomyces virginiae</name>
    <name type="common">Streptomyces cinnamonensis</name>
    <dbReference type="NCBI Taxonomy" id="1961"/>
    <lineage>
        <taxon>Bacteria</taxon>
        <taxon>Bacillati</taxon>
        <taxon>Actinomycetota</taxon>
        <taxon>Actinomycetes</taxon>
        <taxon>Kitasatosporales</taxon>
        <taxon>Streptomycetaceae</taxon>
        <taxon>Streptomyces</taxon>
    </lineage>
</organism>
<evidence type="ECO:0000313" key="2">
    <source>
        <dbReference type="EMBL" id="KOG51094.1"/>
    </source>
</evidence>
<keyword evidence="1" id="KW-1133">Transmembrane helix</keyword>
<evidence type="ECO:0000256" key="1">
    <source>
        <dbReference type="SAM" id="Phobius"/>
    </source>
</evidence>
<accession>A0A0L8ML16</accession>